<feature type="compositionally biased region" description="Low complexity" evidence="1">
    <location>
        <begin position="373"/>
        <end position="386"/>
    </location>
</feature>
<dbReference type="Pfam" id="PF00787">
    <property type="entry name" value="PX"/>
    <property type="match status" value="1"/>
</dbReference>
<dbReference type="PANTHER" id="PTHR15508:SF8">
    <property type="entry name" value="LD24550P"/>
    <property type="match status" value="1"/>
</dbReference>
<sequence length="793" mass="84392">MSKDKWVRRFSVDETSKHNNGFTIYKIMSILFPIESPEAVTAISVWKRYSDIQRLHKSMKSLHAGLHLRGTFPALPRYSYFRRFQPDVITDRARTIKTLLEFIAEHRLLFTSTDFVNFLQTGYPEPCAEPGVINSIRSSLHLPIEETPPLEYPTDDDEARTPNGSINPTASQQVSRDETDFISQIPIYEAADVEVADLSEASKRTGSLDSLDSLESIDSDLFDELAKLTIDKPASSVKRNVLPDLINFDEPSTSKIDDCHTTRTGNTDSDSLSLNAQTFADSALSPSHAGRGTRTEDSYIFEAGYMLNLAARCEDAGDYAGALDHYKAGIEKLLVGARLSALHALFYWRGLVHGGRYSGACCSGRGRRAAGAGPAAHARLPGARRATVQRAHTARRGWSGARRGGARRGGAGRRGAERVACGAVRVRAAGRGAAAAAAGAARQHRHVLRHEGAGQGAEQRAGGGVAAPRAARAGALHGAAARAHRDGGLAVPGADVRAGRAPVRVRAPVRRRARRQAAPARPALRARRPRRAGGRRARPAAQLQGAAADRGPGAGRRRADNYPGRAHHGRWHRVGAAHAVPGRGAAGRGAALGRGAGDRAGESARGRRGVRRPGPRQRAAGRARAGAAHVLRVSRRGGAGRGGAGRGVAGRRAARTGRAARGAGVPRLAGARAGRRLLEPGRAALPAHLWIPSFCSPQDCVHIAHYITAARGTDSGRGIVIDSTADVRAGGAAGRGRRARAAPAPVLPRRGLAPRARQLAQARLSRHRTAGSTSSQPTRCSNVNAPPTLRYNF</sequence>
<proteinExistence type="predicted"/>
<reference evidence="3" key="2">
    <citation type="submission" date="2022-06" db="UniProtKB">
        <authorList>
            <consortium name="EnsemblMetazoa"/>
        </authorList>
    </citation>
    <scope>IDENTIFICATION</scope>
    <source>
        <strain evidence="3">p50T (Dazao)</strain>
    </source>
</reference>
<dbReference type="GO" id="GO:0035091">
    <property type="term" value="F:phosphatidylinositol binding"/>
    <property type="evidence" value="ECO:0007669"/>
    <property type="project" value="InterPro"/>
</dbReference>
<name>A0A8R2R7S6_BOMMO</name>
<evidence type="ECO:0000259" key="2">
    <source>
        <dbReference type="PROSITE" id="PS50195"/>
    </source>
</evidence>
<organism evidence="3 4">
    <name type="scientific">Bombyx mori</name>
    <name type="common">Silk moth</name>
    <dbReference type="NCBI Taxonomy" id="7091"/>
    <lineage>
        <taxon>Eukaryota</taxon>
        <taxon>Metazoa</taxon>
        <taxon>Ecdysozoa</taxon>
        <taxon>Arthropoda</taxon>
        <taxon>Hexapoda</taxon>
        <taxon>Insecta</taxon>
        <taxon>Pterygota</taxon>
        <taxon>Neoptera</taxon>
        <taxon>Endopterygota</taxon>
        <taxon>Lepidoptera</taxon>
        <taxon>Glossata</taxon>
        <taxon>Ditrysia</taxon>
        <taxon>Bombycoidea</taxon>
        <taxon>Bombycidae</taxon>
        <taxon>Bombycinae</taxon>
        <taxon>Bombyx</taxon>
    </lineage>
</organism>
<feature type="region of interest" description="Disordered" evidence="1">
    <location>
        <begin position="373"/>
        <end position="414"/>
    </location>
</feature>
<keyword evidence="4" id="KW-1185">Reference proteome</keyword>
<feature type="region of interest" description="Disordered" evidence="1">
    <location>
        <begin position="763"/>
        <end position="793"/>
    </location>
</feature>
<accession>A0A8R2R7S6</accession>
<feature type="compositionally biased region" description="Basic and acidic residues" evidence="1">
    <location>
        <begin position="596"/>
        <end position="605"/>
    </location>
</feature>
<feature type="compositionally biased region" description="Low complexity" evidence="1">
    <location>
        <begin position="539"/>
        <end position="551"/>
    </location>
</feature>
<dbReference type="SMART" id="SM00312">
    <property type="entry name" value="PX"/>
    <property type="match status" value="1"/>
</dbReference>
<evidence type="ECO:0000256" key="1">
    <source>
        <dbReference type="SAM" id="MobiDB-lite"/>
    </source>
</evidence>
<feature type="compositionally biased region" description="Polar residues" evidence="1">
    <location>
        <begin position="770"/>
        <end position="785"/>
    </location>
</feature>
<feature type="region of interest" description="Disordered" evidence="1">
    <location>
        <begin position="445"/>
        <end position="469"/>
    </location>
</feature>
<dbReference type="EnsemblMetazoa" id="XM_038021232.1">
    <property type="protein sequence ID" value="XP_037877160.1"/>
    <property type="gene ID" value="LOC101739763"/>
</dbReference>
<dbReference type="InterPro" id="IPR036181">
    <property type="entry name" value="MIT_dom_sf"/>
</dbReference>
<feature type="compositionally biased region" description="Basic residues" evidence="1">
    <location>
        <begin position="565"/>
        <end position="575"/>
    </location>
</feature>
<protein>
    <recommendedName>
        <fullName evidence="2">PX domain-containing protein</fullName>
    </recommendedName>
</protein>
<dbReference type="InterPro" id="IPR051866">
    <property type="entry name" value="Intracell_Sig-Traffick_Protein"/>
</dbReference>
<feature type="region of interest" description="Disordered" evidence="1">
    <location>
        <begin position="148"/>
        <end position="177"/>
    </location>
</feature>
<evidence type="ECO:0000313" key="4">
    <source>
        <dbReference type="Proteomes" id="UP000005204"/>
    </source>
</evidence>
<reference evidence="4" key="1">
    <citation type="journal article" date="2008" name="Insect Biochem. Mol. Biol.">
        <title>The genome of a lepidopteran model insect, the silkworm Bombyx mori.</title>
        <authorList>
            <consortium name="International Silkworm Genome Consortium"/>
        </authorList>
    </citation>
    <scope>NUCLEOTIDE SEQUENCE [LARGE SCALE GENOMIC DNA]</scope>
    <source>
        <strain evidence="4">p50T</strain>
    </source>
</reference>
<feature type="region of interest" description="Disordered" evidence="1">
    <location>
        <begin position="502"/>
        <end position="665"/>
    </location>
</feature>
<dbReference type="Gene3D" id="3.30.1520.10">
    <property type="entry name" value="Phox-like domain"/>
    <property type="match status" value="1"/>
</dbReference>
<dbReference type="PANTHER" id="PTHR15508">
    <property type="entry name" value="RIBOSOMAL PROTEIN S6 KINASE"/>
    <property type="match status" value="1"/>
</dbReference>
<feature type="compositionally biased region" description="Gly residues" evidence="1">
    <location>
        <begin position="637"/>
        <end position="648"/>
    </location>
</feature>
<dbReference type="SUPFAM" id="SSF64268">
    <property type="entry name" value="PX domain"/>
    <property type="match status" value="1"/>
</dbReference>
<feature type="compositionally biased region" description="Low complexity" evidence="1">
    <location>
        <begin position="456"/>
        <end position="469"/>
    </location>
</feature>
<dbReference type="PROSITE" id="PS50195">
    <property type="entry name" value="PX"/>
    <property type="match status" value="1"/>
</dbReference>
<dbReference type="InterPro" id="IPR001683">
    <property type="entry name" value="PX_dom"/>
</dbReference>
<feature type="compositionally biased region" description="Gly residues" evidence="1">
    <location>
        <begin position="584"/>
        <end position="595"/>
    </location>
</feature>
<dbReference type="InterPro" id="IPR036871">
    <property type="entry name" value="PX_dom_sf"/>
</dbReference>
<feature type="compositionally biased region" description="Low complexity" evidence="1">
    <location>
        <begin position="656"/>
        <end position="665"/>
    </location>
</feature>
<evidence type="ECO:0000313" key="3">
    <source>
        <dbReference type="EnsemblMetazoa" id="XP_037877160.1"/>
    </source>
</evidence>
<feature type="compositionally biased region" description="Basic residues" evidence="1">
    <location>
        <begin position="524"/>
        <end position="538"/>
    </location>
</feature>
<dbReference type="Proteomes" id="UP000005204">
    <property type="component" value="Unassembled WGS sequence"/>
</dbReference>
<feature type="compositionally biased region" description="Polar residues" evidence="1">
    <location>
        <begin position="162"/>
        <end position="174"/>
    </location>
</feature>
<feature type="domain" description="PX" evidence="2">
    <location>
        <begin position="1"/>
        <end position="126"/>
    </location>
</feature>
<dbReference type="AlphaFoldDB" id="A0A8R2R7S6"/>
<feature type="compositionally biased region" description="Basic residues" evidence="1">
    <location>
        <begin position="606"/>
        <end position="621"/>
    </location>
</feature>
<dbReference type="SUPFAM" id="SSF116846">
    <property type="entry name" value="MIT domain"/>
    <property type="match status" value="1"/>
</dbReference>